<evidence type="ECO:0000313" key="4">
    <source>
        <dbReference type="Proteomes" id="UP001314200"/>
    </source>
</evidence>
<dbReference type="InterPro" id="IPR029058">
    <property type="entry name" value="AB_hydrolase_fold"/>
</dbReference>
<dbReference type="EMBL" id="CAUZLY010000010">
    <property type="protein sequence ID" value="CAK1251404.1"/>
    <property type="molecule type" value="Genomic_DNA"/>
</dbReference>
<name>A0ABM9MZP1_9LACO</name>
<dbReference type="Pfam" id="PF20434">
    <property type="entry name" value="BD-FAE"/>
    <property type="match status" value="1"/>
</dbReference>
<sequence>MKKTFNYGTVEEQFTVLNLPDKKFDQKLPVVISIHGGFWKDKYDLSQFTPLDQQLVDAGIATWNIEYRRVGKSAGGYPETFLDVTAAINYLAKIAVDYSLDLDRVVVIGHSAGGHLALWAASRYDHLTNALGEAIQIKFAGVVSMAGVTDLAAMWLDQQGSNMADTVPDFIGGTPEEEPGRYHDASPINLLPLGVATVLIHGTVDDRVPVKLSQQYYQKAKALGDTVGLIELPNVGHFELIDSKNFAWERVQRAIENLLAK</sequence>
<feature type="domain" description="BD-FAE-like" evidence="2">
    <location>
        <begin position="22"/>
        <end position="219"/>
    </location>
</feature>
<dbReference type="RefSeq" id="WP_053068925.1">
    <property type="nucleotide sequence ID" value="NZ_CAUZLJ010000001.1"/>
</dbReference>
<dbReference type="PANTHER" id="PTHR48081">
    <property type="entry name" value="AB HYDROLASE SUPERFAMILY PROTEIN C4A8.06C"/>
    <property type="match status" value="1"/>
</dbReference>
<evidence type="ECO:0000256" key="1">
    <source>
        <dbReference type="ARBA" id="ARBA00022801"/>
    </source>
</evidence>
<reference evidence="3 4" key="1">
    <citation type="submission" date="2023-10" db="EMBL/GenBank/DDBJ databases">
        <authorList>
            <person name="Botero Cardona J."/>
        </authorList>
    </citation>
    <scope>NUCLEOTIDE SEQUENCE [LARGE SCALE GENOMIC DNA]</scope>
    <source>
        <strain evidence="3 4">R-82641</strain>
    </source>
</reference>
<gene>
    <name evidence="3" type="ORF">R82641_BJNNKPBH_01275</name>
</gene>
<evidence type="ECO:0000313" key="3">
    <source>
        <dbReference type="EMBL" id="CAK1251404.1"/>
    </source>
</evidence>
<dbReference type="Gene3D" id="3.40.50.1820">
    <property type="entry name" value="alpha/beta hydrolase"/>
    <property type="match status" value="1"/>
</dbReference>
<accession>A0ABM9MZP1</accession>
<keyword evidence="1" id="KW-0378">Hydrolase</keyword>
<dbReference type="Proteomes" id="UP001314200">
    <property type="component" value="Unassembled WGS sequence"/>
</dbReference>
<dbReference type="InterPro" id="IPR050300">
    <property type="entry name" value="GDXG_lipolytic_enzyme"/>
</dbReference>
<comment type="caution">
    <text evidence="3">The sequence shown here is derived from an EMBL/GenBank/DDBJ whole genome shotgun (WGS) entry which is preliminary data.</text>
</comment>
<dbReference type="InterPro" id="IPR049492">
    <property type="entry name" value="BD-FAE-like_dom"/>
</dbReference>
<dbReference type="SUPFAM" id="SSF53474">
    <property type="entry name" value="alpha/beta-Hydrolases"/>
    <property type="match status" value="1"/>
</dbReference>
<proteinExistence type="predicted"/>
<dbReference type="PANTHER" id="PTHR48081:SF13">
    <property type="entry name" value="ALPHA_BETA HYDROLASE"/>
    <property type="match status" value="1"/>
</dbReference>
<evidence type="ECO:0000259" key="2">
    <source>
        <dbReference type="Pfam" id="PF20434"/>
    </source>
</evidence>
<protein>
    <submittedName>
        <fullName evidence="3">Acetyl esterase/lipase (Aes)</fullName>
    </submittedName>
</protein>
<keyword evidence="4" id="KW-1185">Reference proteome</keyword>
<organism evidence="3 4">
    <name type="scientific">Fructobacillus cardui</name>
    <dbReference type="NCBI Taxonomy" id="2893170"/>
    <lineage>
        <taxon>Bacteria</taxon>
        <taxon>Bacillati</taxon>
        <taxon>Bacillota</taxon>
        <taxon>Bacilli</taxon>
        <taxon>Lactobacillales</taxon>
        <taxon>Lactobacillaceae</taxon>
        <taxon>Fructobacillus</taxon>
    </lineage>
</organism>